<keyword evidence="2" id="KW-0548">Nucleotidyltransferase</keyword>
<sequence length="1079" mass="122362">MAIPHYPYLILKMPAPGGTLSIRAYFKGASECVQEAMQMALEQNHMAAQKKLKADETGMPQEDLQILTQEAASNAAIQPAVPRELAEHQLKVFPNAKPIKQRLRRFTPKKREAIRAKLTQLKAAGFIREVMHLEWLANPVLILKKNKKDWRMCVDYTDLNKHCPKDLFGLPRIDQVVDSTAGCALLSFLDCYSGYHQISLATEDQEKTAFITPFAYPFSMPFGLKNAGATYQKAIQACLTDHWGERVEAYVDDVVIKTKNEEDFIDDLRKVFNSLRKFRWKLKPTKCVFGVPASQLLGFVVSNRGIEANPEKIKAILRMHPPRSQKDVQRLTGCMAALSRFISRLGEHGMPFYKLLKKVDRFQWTIEAQEALDALKKFLTSPPVLKSSDRATADSPAEDLLLYISCTTHVVSTALVVERPDGQHTVPRQHPVYFISEVLSPSKIRYPQVQKLLYAVLITARKLRYYFEEHKIIVVTEFPIGEVLRNREATGRIAKWACELGAHDIEFRPRTAIKTQALVNFVFEWTEHQVPEKPEIMEVWKMYFDGSLKLEGAGAGVVFTSPAGEKLKYVLQILFPVSNNIAEYEALLHGLRIAISLGIQRLMAYGDSLVVINQVNKEWDRSTESMDKYCEAVHKLEGRFQGIEYIHVDRDRNVDADILSKLGSSCAKRAPIIKYILNEEIPEDKADAERIARRTSSYTLINNELYKRAALGALLKCLSTSSGQSLLQEIHAGICGIHAASRTLVGKAFRAGFYWPTAKKDAAELVQHCEACQFLAKQHHLPAQQLQNIPVSWPFACWALDMIGPFKKAQGGYTHVLVAIDKFTKWIEFKPIASLTSAKAVEFIQDIIFHFGVMNSIITDLGSNFTGSEFFDFYEQRSIRVKYVSVAHPRANGQVERANGMILDALKKKIFDKDTKLAGKWIRELPYVVWSLRTQPSKALAGNTPFFMVYGSEAVLPADLKFGAPRLVFNSIAEAEATRLEEIDLLEEEHLNSVIQSARYQQILRRYHDRYTRPHSFSIGDLVLRRVLKTVGQHKLSPPWEGPYIVTEVTRPGSYRLSQMDGTPVGNSWNIEHLRRFYA</sequence>
<reference evidence="8 9" key="1">
    <citation type="submission" date="2024-02" db="EMBL/GenBank/DDBJ databases">
        <title>High-quality chromosome-scale genome assembly of Pensacola bahiagrass (Paspalum notatum Flugge var. saurae).</title>
        <authorList>
            <person name="Vega J.M."/>
            <person name="Podio M."/>
            <person name="Orjuela J."/>
            <person name="Siena L.A."/>
            <person name="Pessino S.C."/>
            <person name="Combes M.C."/>
            <person name="Mariac C."/>
            <person name="Albertini E."/>
            <person name="Pupilli F."/>
            <person name="Ortiz J.P.A."/>
            <person name="Leblanc O."/>
        </authorList>
    </citation>
    <scope>NUCLEOTIDE SEQUENCE [LARGE SCALE GENOMIC DNA]</scope>
    <source>
        <strain evidence="8">R1</strain>
        <tissue evidence="8">Leaf</tissue>
    </source>
</reference>
<dbReference type="Pfam" id="PF13456">
    <property type="entry name" value="RVT_3"/>
    <property type="match status" value="1"/>
</dbReference>
<accession>A0AAQ3WVB7</accession>
<dbReference type="InterPro" id="IPR001584">
    <property type="entry name" value="Integrase_cat-core"/>
</dbReference>
<evidence type="ECO:0000256" key="1">
    <source>
        <dbReference type="ARBA" id="ARBA00022679"/>
    </source>
</evidence>
<dbReference type="Gene3D" id="3.30.420.10">
    <property type="entry name" value="Ribonuclease H-like superfamily/Ribonuclease H"/>
    <property type="match status" value="2"/>
</dbReference>
<dbReference type="Pfam" id="PF00665">
    <property type="entry name" value="rve"/>
    <property type="match status" value="1"/>
</dbReference>
<dbReference type="InterPro" id="IPR036397">
    <property type="entry name" value="RNaseH_sf"/>
</dbReference>
<dbReference type="InterPro" id="IPR041373">
    <property type="entry name" value="RT_RNaseH"/>
</dbReference>
<dbReference type="SUPFAM" id="SSF56672">
    <property type="entry name" value="DNA/RNA polymerases"/>
    <property type="match status" value="1"/>
</dbReference>
<evidence type="ECO:0000256" key="2">
    <source>
        <dbReference type="ARBA" id="ARBA00022695"/>
    </source>
</evidence>
<dbReference type="CDD" id="cd09279">
    <property type="entry name" value="RNase_HI_like"/>
    <property type="match status" value="1"/>
</dbReference>
<dbReference type="Gene3D" id="3.10.10.10">
    <property type="entry name" value="HIV Type 1 Reverse Transcriptase, subunit A, domain 1"/>
    <property type="match status" value="1"/>
</dbReference>
<gene>
    <name evidence="8" type="ORF">U9M48_024110</name>
</gene>
<proteinExistence type="predicted"/>
<dbReference type="GO" id="GO:0004523">
    <property type="term" value="F:RNA-DNA hybrid ribonuclease activity"/>
    <property type="evidence" value="ECO:0007669"/>
    <property type="project" value="InterPro"/>
</dbReference>
<evidence type="ECO:0000259" key="7">
    <source>
        <dbReference type="PROSITE" id="PS50994"/>
    </source>
</evidence>
<dbReference type="GO" id="GO:0003964">
    <property type="term" value="F:RNA-directed DNA polymerase activity"/>
    <property type="evidence" value="ECO:0007669"/>
    <property type="project" value="UniProtKB-KW"/>
</dbReference>
<evidence type="ECO:0000256" key="4">
    <source>
        <dbReference type="ARBA" id="ARBA00022759"/>
    </source>
</evidence>
<dbReference type="InterPro" id="IPR000477">
    <property type="entry name" value="RT_dom"/>
</dbReference>
<keyword evidence="9" id="KW-1185">Reference proteome</keyword>
<dbReference type="PANTHER" id="PTHR48475:SF1">
    <property type="entry name" value="RNASE H TYPE-1 DOMAIN-CONTAINING PROTEIN"/>
    <property type="match status" value="1"/>
</dbReference>
<name>A0AAQ3WVB7_PASNO</name>
<dbReference type="InterPro" id="IPR043502">
    <property type="entry name" value="DNA/RNA_pol_sf"/>
</dbReference>
<dbReference type="PROSITE" id="PS50994">
    <property type="entry name" value="INTEGRASE"/>
    <property type="match status" value="1"/>
</dbReference>
<dbReference type="PANTHER" id="PTHR48475">
    <property type="entry name" value="RIBONUCLEASE H"/>
    <property type="match status" value="1"/>
</dbReference>
<keyword evidence="5" id="KW-0378">Hydrolase</keyword>
<organism evidence="8 9">
    <name type="scientific">Paspalum notatum var. saurae</name>
    <dbReference type="NCBI Taxonomy" id="547442"/>
    <lineage>
        <taxon>Eukaryota</taxon>
        <taxon>Viridiplantae</taxon>
        <taxon>Streptophyta</taxon>
        <taxon>Embryophyta</taxon>
        <taxon>Tracheophyta</taxon>
        <taxon>Spermatophyta</taxon>
        <taxon>Magnoliopsida</taxon>
        <taxon>Liliopsida</taxon>
        <taxon>Poales</taxon>
        <taxon>Poaceae</taxon>
        <taxon>PACMAD clade</taxon>
        <taxon>Panicoideae</taxon>
        <taxon>Andropogonodae</taxon>
        <taxon>Paspaleae</taxon>
        <taxon>Paspalinae</taxon>
        <taxon>Paspalum</taxon>
    </lineage>
</organism>
<feature type="domain" description="Integrase catalytic" evidence="7">
    <location>
        <begin position="786"/>
        <end position="953"/>
    </location>
</feature>
<dbReference type="GO" id="GO:0015074">
    <property type="term" value="P:DNA integration"/>
    <property type="evidence" value="ECO:0007669"/>
    <property type="project" value="InterPro"/>
</dbReference>
<dbReference type="Gene3D" id="3.30.70.270">
    <property type="match status" value="2"/>
</dbReference>
<dbReference type="EMBL" id="CP144749">
    <property type="protein sequence ID" value="WVZ76108.1"/>
    <property type="molecule type" value="Genomic_DNA"/>
</dbReference>
<dbReference type="Gene3D" id="1.10.340.70">
    <property type="match status" value="1"/>
</dbReference>
<dbReference type="InterPro" id="IPR043128">
    <property type="entry name" value="Rev_trsase/Diguanyl_cyclase"/>
</dbReference>
<dbReference type="Proteomes" id="UP001341281">
    <property type="component" value="Chromosome 05"/>
</dbReference>
<dbReference type="GO" id="GO:0003676">
    <property type="term" value="F:nucleic acid binding"/>
    <property type="evidence" value="ECO:0007669"/>
    <property type="project" value="InterPro"/>
</dbReference>
<keyword evidence="3" id="KW-0540">Nuclease</keyword>
<dbReference type="Pfam" id="PF17917">
    <property type="entry name" value="RT_RNaseH"/>
    <property type="match status" value="1"/>
</dbReference>
<keyword evidence="4" id="KW-0255">Endonuclease</keyword>
<dbReference type="AlphaFoldDB" id="A0AAQ3WVB7"/>
<evidence type="ECO:0000313" key="8">
    <source>
        <dbReference type="EMBL" id="WVZ76108.1"/>
    </source>
</evidence>
<keyword evidence="1" id="KW-0808">Transferase</keyword>
<dbReference type="InterPro" id="IPR002156">
    <property type="entry name" value="RNaseH_domain"/>
</dbReference>
<dbReference type="InterPro" id="IPR012337">
    <property type="entry name" value="RNaseH-like_sf"/>
</dbReference>
<evidence type="ECO:0000256" key="3">
    <source>
        <dbReference type="ARBA" id="ARBA00022722"/>
    </source>
</evidence>
<dbReference type="CDD" id="cd01647">
    <property type="entry name" value="RT_LTR"/>
    <property type="match status" value="1"/>
</dbReference>
<evidence type="ECO:0000256" key="6">
    <source>
        <dbReference type="ARBA" id="ARBA00022918"/>
    </source>
</evidence>
<protein>
    <recommendedName>
        <fullName evidence="7">Integrase catalytic domain-containing protein</fullName>
    </recommendedName>
</protein>
<dbReference type="SUPFAM" id="SSF53098">
    <property type="entry name" value="Ribonuclease H-like"/>
    <property type="match status" value="2"/>
</dbReference>
<evidence type="ECO:0000313" key="9">
    <source>
        <dbReference type="Proteomes" id="UP001341281"/>
    </source>
</evidence>
<keyword evidence="6" id="KW-0695">RNA-directed DNA polymerase</keyword>
<dbReference type="Pfam" id="PF00078">
    <property type="entry name" value="RVT_1"/>
    <property type="match status" value="1"/>
</dbReference>
<evidence type="ECO:0000256" key="5">
    <source>
        <dbReference type="ARBA" id="ARBA00022801"/>
    </source>
</evidence>